<sequence>MNQTIKLSASHLKLSYSLYLEYSIPNATSPEAQAHRNKHCMAFKNKQALHYYNTNHVSKDTSGKWCRYQEINNKFFIRKLLIDRSSILQ</sequence>
<organism evidence="1 2">
    <name type="scientific">Gaetbulibacter aquiaggeris</name>
    <dbReference type="NCBI Taxonomy" id="1735373"/>
    <lineage>
        <taxon>Bacteria</taxon>
        <taxon>Pseudomonadati</taxon>
        <taxon>Bacteroidota</taxon>
        <taxon>Flavobacteriia</taxon>
        <taxon>Flavobacteriales</taxon>
        <taxon>Flavobacteriaceae</taxon>
        <taxon>Gaetbulibacter</taxon>
    </lineage>
</organism>
<accession>A0ABW7MRQ0</accession>
<evidence type="ECO:0000313" key="2">
    <source>
        <dbReference type="Proteomes" id="UP001610104"/>
    </source>
</evidence>
<name>A0ABW7MRQ0_9FLAO</name>
<protein>
    <submittedName>
        <fullName evidence="1">Uncharacterized protein</fullName>
    </submittedName>
</protein>
<comment type="caution">
    <text evidence="1">The sequence shown here is derived from an EMBL/GenBank/DDBJ whole genome shotgun (WGS) entry which is preliminary data.</text>
</comment>
<gene>
    <name evidence="1" type="ORF">V8G56_12315</name>
</gene>
<proteinExistence type="predicted"/>
<dbReference type="RefSeq" id="WP_395438755.1">
    <property type="nucleotide sequence ID" value="NZ_JBAWKC010000004.1"/>
</dbReference>
<keyword evidence="2" id="KW-1185">Reference proteome</keyword>
<evidence type="ECO:0000313" key="1">
    <source>
        <dbReference type="EMBL" id="MFH6769526.1"/>
    </source>
</evidence>
<reference evidence="1 2" key="1">
    <citation type="submission" date="2024-02" db="EMBL/GenBank/DDBJ databases">
        <title>A Gaetbulibacter species isolated from tidal flats and genomic insights of their niches.</title>
        <authorList>
            <person name="Ye Y."/>
        </authorList>
    </citation>
    <scope>NUCLEOTIDE SEQUENCE [LARGE SCALE GENOMIC DNA]</scope>
    <source>
        <strain evidence="1 2">KEM-8</strain>
    </source>
</reference>
<dbReference type="Proteomes" id="UP001610104">
    <property type="component" value="Unassembled WGS sequence"/>
</dbReference>
<dbReference type="EMBL" id="JBAWKC010000004">
    <property type="protein sequence ID" value="MFH6769526.1"/>
    <property type="molecule type" value="Genomic_DNA"/>
</dbReference>